<sequence>MKHEMKRISKILDELITFCFLHGTKKMDLSLEDNEDYFKIHLEIDNIDCNDERVKLLKDLLNYPRQQEMEEYYWELAGECDRDTELTLVGIMTDKAEVEFKGTSLYITLYRYK</sequence>
<protein>
    <recommendedName>
        <fullName evidence="3">Na+-translocating membrane potential-generating system MpsC domain-containing protein</fullName>
    </recommendedName>
</protein>
<proteinExistence type="predicted"/>
<dbReference type="RefSeq" id="WP_120167229.1">
    <property type="nucleotide sequence ID" value="NZ_MCIB01000002.1"/>
</dbReference>
<keyword evidence="2" id="KW-1185">Reference proteome</keyword>
<gene>
    <name evidence="1" type="ORF">BET03_07900</name>
</gene>
<comment type="caution">
    <text evidence="1">The sequence shown here is derived from an EMBL/GenBank/DDBJ whole genome shotgun (WGS) entry which is preliminary data.</text>
</comment>
<organism evidence="1 2">
    <name type="scientific">Thermohalobacter berrensis</name>
    <dbReference type="NCBI Taxonomy" id="99594"/>
    <lineage>
        <taxon>Bacteria</taxon>
        <taxon>Bacillati</taxon>
        <taxon>Bacillota</taxon>
        <taxon>Tissierellia</taxon>
        <taxon>Tissierellales</taxon>
        <taxon>Thermohalobacteraceae</taxon>
        <taxon>Thermohalobacter</taxon>
    </lineage>
</organism>
<dbReference type="AlphaFoldDB" id="A0A419T9Q8"/>
<evidence type="ECO:0000313" key="2">
    <source>
        <dbReference type="Proteomes" id="UP000284177"/>
    </source>
</evidence>
<dbReference type="OrthoDB" id="9794280at2"/>
<dbReference type="EMBL" id="MCIB01000002">
    <property type="protein sequence ID" value="RKD34203.1"/>
    <property type="molecule type" value="Genomic_DNA"/>
</dbReference>
<reference evidence="1 2" key="1">
    <citation type="submission" date="2016-08" db="EMBL/GenBank/DDBJ databases">
        <title>Novel Firmicutes and Novel Genomes.</title>
        <authorList>
            <person name="Poppleton D.I."/>
            <person name="Gribaldo S."/>
        </authorList>
    </citation>
    <scope>NUCLEOTIDE SEQUENCE [LARGE SCALE GENOMIC DNA]</scope>
    <source>
        <strain evidence="1 2">CTT3</strain>
    </source>
</reference>
<dbReference type="Proteomes" id="UP000284177">
    <property type="component" value="Unassembled WGS sequence"/>
</dbReference>
<evidence type="ECO:0000313" key="1">
    <source>
        <dbReference type="EMBL" id="RKD34203.1"/>
    </source>
</evidence>
<accession>A0A419T9Q8</accession>
<name>A0A419T9Q8_9FIRM</name>
<evidence type="ECO:0008006" key="3">
    <source>
        <dbReference type="Google" id="ProtNLM"/>
    </source>
</evidence>